<dbReference type="EMBL" id="ML976617">
    <property type="protein sequence ID" value="KAF1843638.1"/>
    <property type="molecule type" value="Genomic_DNA"/>
</dbReference>
<dbReference type="GO" id="GO:0016831">
    <property type="term" value="F:carboxy-lyase activity"/>
    <property type="evidence" value="ECO:0007669"/>
    <property type="project" value="UniProtKB-KW"/>
</dbReference>
<sequence>MSATNGDTEGPLNRADEVKDLLTAITDLIVPFVAAADQDAATKHTGQGLRVEGGVPRTALVEHLPPKKLEGILQSELEITEHAAGRDGLVALVESVLKYSVNTWDQGFLDKLYASTNAVGLVSELLLATLNTNVHVYQVSPVLTLVEKRTTKYLASLFNLPAATSGGISQPGGSASNSTAIVIARNTLYPETKTEGNGTYKFTIFTSAHGHYSVEKAANLFGLGSKNVISVPVDDAGRIIPADFERLVKESKARGETPLLLNATAGTTVHGSFDPFAELAPICARHNLWFHIDGSWGGPVIFSHAHAATRLAGAELADSITINPHKMLGVPVTCSFLLGKDMNLFYRALTLPAGYLFHIAPGASVDDIYDLADLTPQCGRRADSLKFFLALRYYGSEYFSKLVANGFDNAEYLLALLKANGNFVTISPEPLPCLQVCFYYAKGGLLGDDAEANGKATADIANKLISRGFMIDFAPGEKGKFFRVVVNGNTRKGTLDGLVKAIEETAQDL</sequence>
<reference evidence="8" key="1">
    <citation type="submission" date="2020-01" db="EMBL/GenBank/DDBJ databases">
        <authorList>
            <consortium name="DOE Joint Genome Institute"/>
            <person name="Haridas S."/>
            <person name="Albert R."/>
            <person name="Binder M."/>
            <person name="Bloem J."/>
            <person name="Labutti K."/>
            <person name="Salamov A."/>
            <person name="Andreopoulos B."/>
            <person name="Baker S.E."/>
            <person name="Barry K."/>
            <person name="Bills G."/>
            <person name="Bluhm B.H."/>
            <person name="Cannon C."/>
            <person name="Castanera R."/>
            <person name="Culley D.E."/>
            <person name="Daum C."/>
            <person name="Ezra D."/>
            <person name="Gonzalez J.B."/>
            <person name="Henrissat B."/>
            <person name="Kuo A."/>
            <person name="Liang C."/>
            <person name="Lipzen A."/>
            <person name="Lutzoni F."/>
            <person name="Magnuson J."/>
            <person name="Mondo S."/>
            <person name="Nolan M."/>
            <person name="Ohm R."/>
            <person name="Pangilinan J."/>
            <person name="Park H.-J."/>
            <person name="Ramirez L."/>
            <person name="Alfaro M."/>
            <person name="Sun H."/>
            <person name="Tritt A."/>
            <person name="Yoshinaga Y."/>
            <person name="Zwiers L.-H."/>
            <person name="Turgeon B.G."/>
            <person name="Goodwin S.B."/>
            <person name="Spatafora J.W."/>
            <person name="Crous P.W."/>
            <person name="Grigoriev I.V."/>
        </authorList>
    </citation>
    <scope>NUCLEOTIDE SEQUENCE</scope>
    <source>
        <strain evidence="8">CBS 394.84</strain>
    </source>
</reference>
<dbReference type="GO" id="GO:0030170">
    <property type="term" value="F:pyridoxal phosphate binding"/>
    <property type="evidence" value="ECO:0007669"/>
    <property type="project" value="InterPro"/>
</dbReference>
<dbReference type="InterPro" id="IPR015424">
    <property type="entry name" value="PyrdxlP-dep_Trfase"/>
</dbReference>
<dbReference type="PANTHER" id="PTHR45677:SF8">
    <property type="entry name" value="CYSTEINE SULFINIC ACID DECARBOXYLASE"/>
    <property type="match status" value="1"/>
</dbReference>
<keyword evidence="4 6" id="KW-0663">Pyridoxal phosphate</keyword>
<evidence type="ECO:0000256" key="7">
    <source>
        <dbReference type="RuleBase" id="RU000382"/>
    </source>
</evidence>
<dbReference type="OrthoDB" id="392571at2759"/>
<dbReference type="AlphaFoldDB" id="A0A9P4L708"/>
<comment type="cofactor">
    <cofactor evidence="1 6 7">
        <name>pyridoxal 5'-phosphate</name>
        <dbReference type="ChEBI" id="CHEBI:597326"/>
    </cofactor>
</comment>
<evidence type="ECO:0000256" key="4">
    <source>
        <dbReference type="ARBA" id="ARBA00022898"/>
    </source>
</evidence>
<dbReference type="InterPro" id="IPR021115">
    <property type="entry name" value="Pyridoxal-P_BS"/>
</dbReference>
<name>A0A9P4L708_9PLEO</name>
<evidence type="ECO:0000313" key="8">
    <source>
        <dbReference type="EMBL" id="KAF1843638.1"/>
    </source>
</evidence>
<dbReference type="InterPro" id="IPR002129">
    <property type="entry name" value="PyrdxlP-dep_de-COase"/>
</dbReference>
<organism evidence="8 9">
    <name type="scientific">Cucurbitaria berberidis CBS 394.84</name>
    <dbReference type="NCBI Taxonomy" id="1168544"/>
    <lineage>
        <taxon>Eukaryota</taxon>
        <taxon>Fungi</taxon>
        <taxon>Dikarya</taxon>
        <taxon>Ascomycota</taxon>
        <taxon>Pezizomycotina</taxon>
        <taxon>Dothideomycetes</taxon>
        <taxon>Pleosporomycetidae</taxon>
        <taxon>Pleosporales</taxon>
        <taxon>Pleosporineae</taxon>
        <taxon>Cucurbitariaceae</taxon>
        <taxon>Cucurbitaria</taxon>
    </lineage>
</organism>
<dbReference type="Gene3D" id="3.40.640.10">
    <property type="entry name" value="Type I PLP-dependent aspartate aminotransferase-like (Major domain)"/>
    <property type="match status" value="1"/>
</dbReference>
<evidence type="ECO:0000256" key="6">
    <source>
        <dbReference type="PIRSR" id="PIRSR602129-50"/>
    </source>
</evidence>
<keyword evidence="9" id="KW-1185">Reference proteome</keyword>
<keyword evidence="8" id="KW-0808">Transferase</keyword>
<evidence type="ECO:0000256" key="2">
    <source>
        <dbReference type="ARBA" id="ARBA00009533"/>
    </source>
</evidence>
<dbReference type="Gene3D" id="3.90.1150.170">
    <property type="match status" value="1"/>
</dbReference>
<evidence type="ECO:0000256" key="5">
    <source>
        <dbReference type="ARBA" id="ARBA00023239"/>
    </source>
</evidence>
<dbReference type="Proteomes" id="UP000800039">
    <property type="component" value="Unassembled WGS sequence"/>
</dbReference>
<dbReference type="SUPFAM" id="SSF53383">
    <property type="entry name" value="PLP-dependent transferases"/>
    <property type="match status" value="1"/>
</dbReference>
<comment type="similarity">
    <text evidence="2 7">Belongs to the group II decarboxylase family.</text>
</comment>
<gene>
    <name evidence="8" type="ORF">K460DRAFT_287408</name>
</gene>
<dbReference type="PANTHER" id="PTHR45677">
    <property type="entry name" value="GLUTAMATE DECARBOXYLASE-RELATED"/>
    <property type="match status" value="1"/>
</dbReference>
<keyword evidence="5 7" id="KW-0456">Lyase</keyword>
<evidence type="ECO:0000256" key="3">
    <source>
        <dbReference type="ARBA" id="ARBA00022793"/>
    </source>
</evidence>
<accession>A0A9P4L708</accession>
<dbReference type="PROSITE" id="PS00392">
    <property type="entry name" value="DDC_GAD_HDC_YDC"/>
    <property type="match status" value="1"/>
</dbReference>
<proteinExistence type="inferred from homology"/>
<evidence type="ECO:0000256" key="1">
    <source>
        <dbReference type="ARBA" id="ARBA00001933"/>
    </source>
</evidence>
<feature type="modified residue" description="N6-(pyridoxal phosphate)lysine" evidence="6">
    <location>
        <position position="326"/>
    </location>
</feature>
<dbReference type="Pfam" id="PF00282">
    <property type="entry name" value="Pyridoxal_deC"/>
    <property type="match status" value="1"/>
</dbReference>
<dbReference type="GeneID" id="63846216"/>
<protein>
    <submittedName>
        <fullName evidence="8">PLP-dependent transferase</fullName>
    </submittedName>
</protein>
<dbReference type="InterPro" id="IPR015421">
    <property type="entry name" value="PyrdxlP-dep_Trfase_major"/>
</dbReference>
<dbReference type="GO" id="GO:0005737">
    <property type="term" value="C:cytoplasm"/>
    <property type="evidence" value="ECO:0007669"/>
    <property type="project" value="TreeGrafter"/>
</dbReference>
<dbReference type="GO" id="GO:0016740">
    <property type="term" value="F:transferase activity"/>
    <property type="evidence" value="ECO:0007669"/>
    <property type="project" value="UniProtKB-KW"/>
</dbReference>
<keyword evidence="3" id="KW-0210">Decarboxylase</keyword>
<evidence type="ECO:0000313" key="9">
    <source>
        <dbReference type="Proteomes" id="UP000800039"/>
    </source>
</evidence>
<dbReference type="GO" id="GO:0019752">
    <property type="term" value="P:carboxylic acid metabolic process"/>
    <property type="evidence" value="ECO:0007669"/>
    <property type="project" value="InterPro"/>
</dbReference>
<comment type="caution">
    <text evidence="8">The sequence shown here is derived from an EMBL/GenBank/DDBJ whole genome shotgun (WGS) entry which is preliminary data.</text>
</comment>
<dbReference type="RefSeq" id="XP_040786201.1">
    <property type="nucleotide sequence ID" value="XM_040928964.1"/>
</dbReference>